<gene>
    <name evidence="2" type="ORF">H9637_04990</name>
</gene>
<protein>
    <submittedName>
        <fullName evidence="2">SPASM domain-containing protein</fullName>
    </submittedName>
</protein>
<dbReference type="Proteomes" id="UP000627166">
    <property type="component" value="Unassembled WGS sequence"/>
</dbReference>
<sequence>MEKIIFTKFEYQNIQDSLIDKRNKKIFNYLIENGIVSKVPHAIRNPLCDDIRQLYYISLQVTERCNLRCKHCYASAGEALYDNELSTNQLKEIIEKASSFSKTKECNLLISEELKLGNIREKSFKDIWLYSDLKKTLGDLTVDEFENCKNCEIRYFCGGGCRGTAFNSSGNIMSSPPNCQEKKKTIYSYLWDFADKDNLFDLLRKV</sequence>
<dbReference type="EMBL" id="JACSQB010000037">
    <property type="protein sequence ID" value="MBD8046401.1"/>
    <property type="molecule type" value="Genomic_DNA"/>
</dbReference>
<dbReference type="InterPro" id="IPR023885">
    <property type="entry name" value="4Fe4S-binding_SPASM_dom"/>
</dbReference>
<dbReference type="PANTHER" id="PTHR11228">
    <property type="entry name" value="RADICAL SAM DOMAIN PROTEIN"/>
    <property type="match status" value="1"/>
</dbReference>
<dbReference type="Gene3D" id="3.20.20.70">
    <property type="entry name" value="Aldolase class I"/>
    <property type="match status" value="2"/>
</dbReference>
<name>A0ABR8YQB5_9CLOT</name>
<evidence type="ECO:0000259" key="1">
    <source>
        <dbReference type="Pfam" id="PF13186"/>
    </source>
</evidence>
<dbReference type="RefSeq" id="WP_191739371.1">
    <property type="nucleotide sequence ID" value="NZ_JACSQB010000037.1"/>
</dbReference>
<dbReference type="NCBIfam" id="TIGR04085">
    <property type="entry name" value="rSAM_more_4Fe4S"/>
    <property type="match status" value="1"/>
</dbReference>
<dbReference type="InterPro" id="IPR058240">
    <property type="entry name" value="rSAM_sf"/>
</dbReference>
<proteinExistence type="predicted"/>
<evidence type="ECO:0000313" key="2">
    <source>
        <dbReference type="EMBL" id="MBD8046401.1"/>
    </source>
</evidence>
<dbReference type="SUPFAM" id="SSF102114">
    <property type="entry name" value="Radical SAM enzymes"/>
    <property type="match status" value="2"/>
</dbReference>
<reference evidence="2 3" key="1">
    <citation type="submission" date="2020-08" db="EMBL/GenBank/DDBJ databases">
        <title>A Genomic Blueprint of the Chicken Gut Microbiome.</title>
        <authorList>
            <person name="Gilroy R."/>
            <person name="Ravi A."/>
            <person name="Getino M."/>
            <person name="Pursley I."/>
            <person name="Horton D.L."/>
            <person name="Alikhan N.-F."/>
            <person name="Baker D."/>
            <person name="Gharbi K."/>
            <person name="Hall N."/>
            <person name="Watson M."/>
            <person name="Adriaenssens E.M."/>
            <person name="Foster-Nyarko E."/>
            <person name="Jarju S."/>
            <person name="Secka A."/>
            <person name="Antonio M."/>
            <person name="Oren A."/>
            <person name="Chaudhuri R."/>
            <person name="La Ragione R.M."/>
            <person name="Hildebrand F."/>
            <person name="Pallen M.J."/>
        </authorList>
    </citation>
    <scope>NUCLEOTIDE SEQUENCE [LARGE SCALE GENOMIC DNA]</scope>
    <source>
        <strain evidence="2 3">N37</strain>
    </source>
</reference>
<organism evidence="2 3">
    <name type="scientific">Clostridium faecium</name>
    <dbReference type="NCBI Taxonomy" id="2762223"/>
    <lineage>
        <taxon>Bacteria</taxon>
        <taxon>Bacillati</taxon>
        <taxon>Bacillota</taxon>
        <taxon>Clostridia</taxon>
        <taxon>Eubacteriales</taxon>
        <taxon>Clostridiaceae</taxon>
        <taxon>Clostridium</taxon>
    </lineage>
</organism>
<keyword evidence="3" id="KW-1185">Reference proteome</keyword>
<feature type="domain" description="4Fe4S-binding SPASM" evidence="1">
    <location>
        <begin position="110"/>
        <end position="152"/>
    </location>
</feature>
<accession>A0ABR8YQB5</accession>
<dbReference type="InterPro" id="IPR013785">
    <property type="entry name" value="Aldolase_TIM"/>
</dbReference>
<evidence type="ECO:0000313" key="3">
    <source>
        <dbReference type="Proteomes" id="UP000627166"/>
    </source>
</evidence>
<dbReference type="Pfam" id="PF13186">
    <property type="entry name" value="SPASM"/>
    <property type="match status" value="1"/>
</dbReference>
<dbReference type="InterPro" id="IPR050377">
    <property type="entry name" value="Radical_SAM_PqqE_MftC-like"/>
</dbReference>
<comment type="caution">
    <text evidence="2">The sequence shown here is derived from an EMBL/GenBank/DDBJ whole genome shotgun (WGS) entry which is preliminary data.</text>
</comment>
<dbReference type="PANTHER" id="PTHR11228:SF7">
    <property type="entry name" value="PQQA PEPTIDE CYCLASE"/>
    <property type="match status" value="1"/>
</dbReference>